<feature type="transmembrane region" description="Helical" evidence="8">
    <location>
        <begin position="45"/>
        <end position="66"/>
    </location>
</feature>
<evidence type="ECO:0000256" key="8">
    <source>
        <dbReference type="SAM" id="Phobius"/>
    </source>
</evidence>
<dbReference type="PROSITE" id="PS50262">
    <property type="entry name" value="G_PROTEIN_RECEP_F1_2"/>
    <property type="match status" value="1"/>
</dbReference>
<feature type="transmembrane region" description="Helical" evidence="8">
    <location>
        <begin position="6"/>
        <end position="33"/>
    </location>
</feature>
<dbReference type="GO" id="GO:0016020">
    <property type="term" value="C:membrane"/>
    <property type="evidence" value="ECO:0007669"/>
    <property type="project" value="UniProtKB-SubCell"/>
</dbReference>
<gene>
    <name evidence="10" type="ORF">OCBIM_22025760mg</name>
</gene>
<dbReference type="CDD" id="cd14978">
    <property type="entry name" value="7tmA_FMRFamide_R-like"/>
    <property type="match status" value="1"/>
</dbReference>
<evidence type="ECO:0000256" key="2">
    <source>
        <dbReference type="ARBA" id="ARBA00022692"/>
    </source>
</evidence>
<keyword evidence="2 8" id="KW-0812">Transmembrane</keyword>
<dbReference type="GO" id="GO:0004930">
    <property type="term" value="F:G protein-coupled receptor activity"/>
    <property type="evidence" value="ECO:0007669"/>
    <property type="project" value="UniProtKB-KW"/>
</dbReference>
<keyword evidence="6" id="KW-0675">Receptor</keyword>
<protein>
    <recommendedName>
        <fullName evidence="9">G-protein coupled receptors family 1 profile domain-containing protein</fullName>
    </recommendedName>
</protein>
<evidence type="ECO:0000259" key="9">
    <source>
        <dbReference type="PROSITE" id="PS50262"/>
    </source>
</evidence>
<evidence type="ECO:0000313" key="10">
    <source>
        <dbReference type="EMBL" id="KOF98374.1"/>
    </source>
</evidence>
<dbReference type="InterPro" id="IPR017452">
    <property type="entry name" value="GPCR_Rhodpsn_7TM"/>
</dbReference>
<dbReference type="SUPFAM" id="SSF81321">
    <property type="entry name" value="Family A G protein-coupled receptor-like"/>
    <property type="match status" value="1"/>
</dbReference>
<feature type="transmembrane region" description="Helical" evidence="8">
    <location>
        <begin position="180"/>
        <end position="203"/>
    </location>
</feature>
<dbReference type="Gene3D" id="1.20.1070.10">
    <property type="entry name" value="Rhodopsin 7-helix transmembrane proteins"/>
    <property type="match status" value="1"/>
</dbReference>
<dbReference type="OrthoDB" id="9983318at2759"/>
<name>A0A0L8IAE0_OCTBM</name>
<keyword evidence="7" id="KW-0807">Transducer</keyword>
<dbReference type="EMBL" id="KQ416166">
    <property type="protein sequence ID" value="KOF98374.1"/>
    <property type="molecule type" value="Genomic_DNA"/>
</dbReference>
<organism evidence="10">
    <name type="scientific">Octopus bimaculoides</name>
    <name type="common">California two-spotted octopus</name>
    <dbReference type="NCBI Taxonomy" id="37653"/>
    <lineage>
        <taxon>Eukaryota</taxon>
        <taxon>Metazoa</taxon>
        <taxon>Spiralia</taxon>
        <taxon>Lophotrochozoa</taxon>
        <taxon>Mollusca</taxon>
        <taxon>Cephalopoda</taxon>
        <taxon>Coleoidea</taxon>
        <taxon>Octopodiformes</taxon>
        <taxon>Octopoda</taxon>
        <taxon>Incirrata</taxon>
        <taxon>Octopodidae</taxon>
        <taxon>Octopus</taxon>
    </lineage>
</organism>
<feature type="transmembrane region" description="Helical" evidence="8">
    <location>
        <begin position="275"/>
        <end position="293"/>
    </location>
</feature>
<comment type="subcellular location">
    <subcellularLocation>
        <location evidence="1">Membrane</location>
        <topology evidence="1">Multi-pass membrane protein</topology>
    </subcellularLocation>
</comment>
<feature type="transmembrane region" description="Helical" evidence="8">
    <location>
        <begin position="86"/>
        <end position="106"/>
    </location>
</feature>
<evidence type="ECO:0000256" key="5">
    <source>
        <dbReference type="ARBA" id="ARBA00023136"/>
    </source>
</evidence>
<keyword evidence="4" id="KW-0297">G-protein coupled receptor</keyword>
<evidence type="ECO:0000256" key="3">
    <source>
        <dbReference type="ARBA" id="ARBA00022989"/>
    </source>
</evidence>
<feature type="domain" description="G-protein coupled receptors family 1 profile" evidence="9">
    <location>
        <begin position="25"/>
        <end position="291"/>
    </location>
</feature>
<feature type="non-terminal residue" evidence="10">
    <location>
        <position position="332"/>
    </location>
</feature>
<reference evidence="10" key="1">
    <citation type="submission" date="2015-07" db="EMBL/GenBank/DDBJ databases">
        <title>MeaNS - Measles Nucleotide Surveillance Program.</title>
        <authorList>
            <person name="Tran T."/>
            <person name="Druce J."/>
        </authorList>
    </citation>
    <scope>NUCLEOTIDE SEQUENCE</scope>
    <source>
        <strain evidence="10">UCB-OBI-ISO-001</strain>
        <tissue evidence="10">Gonad</tissue>
    </source>
</reference>
<dbReference type="PANTHER" id="PTHR24243:SF208">
    <property type="entry name" value="PYROKININ-1 RECEPTOR"/>
    <property type="match status" value="1"/>
</dbReference>
<evidence type="ECO:0000256" key="4">
    <source>
        <dbReference type="ARBA" id="ARBA00023040"/>
    </source>
</evidence>
<dbReference type="Pfam" id="PF00001">
    <property type="entry name" value="7tm_1"/>
    <property type="match status" value="1"/>
</dbReference>
<sequence>MSLSSFIFIFAQYFGFFVFPVGLVANLFCIIILCRKSQRRLSINFYLVALAVSDFCILLLSCFDKWRTFVFKLSLRNTSIFFCKVLPFFERLFLSLSSWIVVIITVQRARAIKSPLGGDFIRSRTWLRDIVILLITTSALILIYMPTLIYYNFTETLSRNGTKKSYCISEEPKWYHLTKYIIFNTVYSFIPCAILFVCVGIIIKQLSKRKRFLASQGNIHSDRQGQNDNIIRLVLSINIMFVVFTFPFALLGMIMTFSDRTTIYANNVLKPIYRITHFLSYTNSFLNFFIYIISGRSFRKELVNLFKEPLQRLRKKPSLADPRSQLSLKMTT</sequence>
<dbReference type="PRINTS" id="PR00237">
    <property type="entry name" value="GPCRRHODOPSN"/>
</dbReference>
<dbReference type="PANTHER" id="PTHR24243">
    <property type="entry name" value="G-PROTEIN COUPLED RECEPTOR"/>
    <property type="match status" value="1"/>
</dbReference>
<accession>A0A0L8IAE0</accession>
<keyword evidence="5 8" id="KW-0472">Membrane</keyword>
<keyword evidence="3 8" id="KW-1133">Transmembrane helix</keyword>
<feature type="transmembrane region" description="Helical" evidence="8">
    <location>
        <begin position="126"/>
        <end position="151"/>
    </location>
</feature>
<evidence type="ECO:0000256" key="1">
    <source>
        <dbReference type="ARBA" id="ARBA00004141"/>
    </source>
</evidence>
<dbReference type="InterPro" id="IPR000276">
    <property type="entry name" value="GPCR_Rhodpsn"/>
</dbReference>
<dbReference type="AlphaFoldDB" id="A0A0L8IAE0"/>
<proteinExistence type="predicted"/>
<evidence type="ECO:0000256" key="7">
    <source>
        <dbReference type="ARBA" id="ARBA00023224"/>
    </source>
</evidence>
<evidence type="ECO:0000256" key="6">
    <source>
        <dbReference type="ARBA" id="ARBA00023170"/>
    </source>
</evidence>
<feature type="transmembrane region" description="Helical" evidence="8">
    <location>
        <begin position="233"/>
        <end position="255"/>
    </location>
</feature>